<dbReference type="GO" id="GO:0003677">
    <property type="term" value="F:DNA binding"/>
    <property type="evidence" value="ECO:0007669"/>
    <property type="project" value="InterPro"/>
</dbReference>
<sequence length="152" mass="18257">MSDGLIFSSPPQKDKGEWPTPVRQTIRNLKRQGKSQREIVSDTSIPRRTVRRILLQEHSRRERRKKAPKPHLMSVRQIRQCIRHISKDWSTLSARTIRRELRRAGYRRCIACPRPYISRKQAKKRLGFALKHRWWGTSDYTTFRQDRRVRGD</sequence>
<evidence type="ECO:0000259" key="2">
    <source>
        <dbReference type="Pfam" id="PF01498"/>
    </source>
</evidence>
<accession>A0A2J6SCH2</accession>
<evidence type="ECO:0000256" key="1">
    <source>
        <dbReference type="SAM" id="MobiDB-lite"/>
    </source>
</evidence>
<keyword evidence="4" id="KW-1185">Reference proteome</keyword>
<protein>
    <recommendedName>
        <fullName evidence="2">Transposase Tc1-like domain-containing protein</fullName>
    </recommendedName>
</protein>
<proteinExistence type="predicted"/>
<dbReference type="GO" id="GO:0015074">
    <property type="term" value="P:DNA integration"/>
    <property type="evidence" value="ECO:0007669"/>
    <property type="project" value="InterPro"/>
</dbReference>
<dbReference type="STRING" id="1149755.A0A2J6SCH2"/>
<dbReference type="Proteomes" id="UP000235786">
    <property type="component" value="Unassembled WGS sequence"/>
</dbReference>
<dbReference type="EMBL" id="KZ613937">
    <property type="protein sequence ID" value="PMD48464.1"/>
    <property type="molecule type" value="Genomic_DNA"/>
</dbReference>
<dbReference type="Pfam" id="PF01498">
    <property type="entry name" value="HTH_Tnp_Tc3_2"/>
    <property type="match status" value="1"/>
</dbReference>
<dbReference type="GO" id="GO:0006313">
    <property type="term" value="P:DNA transposition"/>
    <property type="evidence" value="ECO:0007669"/>
    <property type="project" value="InterPro"/>
</dbReference>
<name>A0A2J6SCH2_HYAVF</name>
<gene>
    <name evidence="3" type="ORF">L207DRAFT_505497</name>
</gene>
<evidence type="ECO:0000313" key="3">
    <source>
        <dbReference type="EMBL" id="PMD48464.1"/>
    </source>
</evidence>
<feature type="domain" description="Transposase Tc1-like" evidence="2">
    <location>
        <begin position="82"/>
        <end position="133"/>
    </location>
</feature>
<feature type="region of interest" description="Disordered" evidence="1">
    <location>
        <begin position="1"/>
        <end position="73"/>
    </location>
</feature>
<organism evidence="3 4">
    <name type="scientific">Hyaloscypha variabilis (strain UAMH 11265 / GT02V1 / F)</name>
    <name type="common">Meliniomyces variabilis</name>
    <dbReference type="NCBI Taxonomy" id="1149755"/>
    <lineage>
        <taxon>Eukaryota</taxon>
        <taxon>Fungi</taxon>
        <taxon>Dikarya</taxon>
        <taxon>Ascomycota</taxon>
        <taxon>Pezizomycotina</taxon>
        <taxon>Leotiomycetes</taxon>
        <taxon>Helotiales</taxon>
        <taxon>Hyaloscyphaceae</taxon>
        <taxon>Hyaloscypha</taxon>
        <taxon>Hyaloscypha variabilis</taxon>
    </lineage>
</organism>
<dbReference type="AlphaFoldDB" id="A0A2J6SCH2"/>
<dbReference type="OrthoDB" id="3559205at2759"/>
<reference evidence="3 4" key="1">
    <citation type="submission" date="2016-04" db="EMBL/GenBank/DDBJ databases">
        <title>A degradative enzymes factory behind the ericoid mycorrhizal symbiosis.</title>
        <authorList>
            <consortium name="DOE Joint Genome Institute"/>
            <person name="Martino E."/>
            <person name="Morin E."/>
            <person name="Grelet G."/>
            <person name="Kuo A."/>
            <person name="Kohler A."/>
            <person name="Daghino S."/>
            <person name="Barry K."/>
            <person name="Choi C."/>
            <person name="Cichocki N."/>
            <person name="Clum A."/>
            <person name="Copeland A."/>
            <person name="Hainaut M."/>
            <person name="Haridas S."/>
            <person name="Labutti K."/>
            <person name="Lindquist E."/>
            <person name="Lipzen A."/>
            <person name="Khouja H.-R."/>
            <person name="Murat C."/>
            <person name="Ohm R."/>
            <person name="Olson A."/>
            <person name="Spatafora J."/>
            <person name="Veneault-Fourrey C."/>
            <person name="Henrissat B."/>
            <person name="Grigoriev I."/>
            <person name="Martin F."/>
            <person name="Perotto S."/>
        </authorList>
    </citation>
    <scope>NUCLEOTIDE SEQUENCE [LARGE SCALE GENOMIC DNA]</scope>
    <source>
        <strain evidence="3 4">F</strain>
    </source>
</reference>
<dbReference type="InterPro" id="IPR002492">
    <property type="entry name" value="Transposase_Tc1-like"/>
</dbReference>
<evidence type="ECO:0000313" key="4">
    <source>
        <dbReference type="Proteomes" id="UP000235786"/>
    </source>
</evidence>